<evidence type="ECO:0000313" key="2">
    <source>
        <dbReference type="Proteomes" id="UP000053558"/>
    </source>
</evidence>
<dbReference type="Proteomes" id="UP000053558">
    <property type="component" value="Unassembled WGS sequence"/>
</dbReference>
<evidence type="ECO:0000313" key="1">
    <source>
        <dbReference type="EMBL" id="EIW86293.1"/>
    </source>
</evidence>
<dbReference type="KEGG" id="cput:CONPUDRAFT_148389"/>
<dbReference type="GeneID" id="19202504"/>
<accession>A0A5M3N4H0</accession>
<sequence length="127" mass="14061">MEQLTQVNQGCLHKMEYFDALTAAQDVVLKEAVKLHSMFSSHSVEDFYEAIMQQLRIKGLKKRLTTGMLTSARSYGPSMIISAASDSKHKTASQFAKELRATWNGLSLEDVTNVPSRGILQTQPNGA</sequence>
<organism evidence="1 2">
    <name type="scientific">Coniophora puteana (strain RWD-64-598)</name>
    <name type="common">Brown rot fungus</name>
    <dbReference type="NCBI Taxonomy" id="741705"/>
    <lineage>
        <taxon>Eukaryota</taxon>
        <taxon>Fungi</taxon>
        <taxon>Dikarya</taxon>
        <taxon>Basidiomycota</taxon>
        <taxon>Agaricomycotina</taxon>
        <taxon>Agaricomycetes</taxon>
        <taxon>Agaricomycetidae</taxon>
        <taxon>Boletales</taxon>
        <taxon>Coniophorineae</taxon>
        <taxon>Coniophoraceae</taxon>
        <taxon>Coniophora</taxon>
    </lineage>
</organism>
<dbReference type="RefSeq" id="XP_007763160.1">
    <property type="nucleotide sequence ID" value="XM_007764970.1"/>
</dbReference>
<protein>
    <submittedName>
        <fullName evidence="1">Uncharacterized protein</fullName>
    </submittedName>
</protein>
<proteinExistence type="predicted"/>
<reference evidence="2" key="1">
    <citation type="journal article" date="2012" name="Science">
        <title>The Paleozoic origin of enzymatic lignin decomposition reconstructed from 31 fungal genomes.</title>
        <authorList>
            <person name="Floudas D."/>
            <person name="Binder M."/>
            <person name="Riley R."/>
            <person name="Barry K."/>
            <person name="Blanchette R.A."/>
            <person name="Henrissat B."/>
            <person name="Martinez A.T."/>
            <person name="Otillar R."/>
            <person name="Spatafora J.W."/>
            <person name="Yadav J.S."/>
            <person name="Aerts A."/>
            <person name="Benoit I."/>
            <person name="Boyd A."/>
            <person name="Carlson A."/>
            <person name="Copeland A."/>
            <person name="Coutinho P.M."/>
            <person name="de Vries R.P."/>
            <person name="Ferreira P."/>
            <person name="Findley K."/>
            <person name="Foster B."/>
            <person name="Gaskell J."/>
            <person name="Glotzer D."/>
            <person name="Gorecki P."/>
            <person name="Heitman J."/>
            <person name="Hesse C."/>
            <person name="Hori C."/>
            <person name="Igarashi K."/>
            <person name="Jurgens J.A."/>
            <person name="Kallen N."/>
            <person name="Kersten P."/>
            <person name="Kohler A."/>
            <person name="Kuees U."/>
            <person name="Kumar T.K.A."/>
            <person name="Kuo A."/>
            <person name="LaButti K."/>
            <person name="Larrondo L.F."/>
            <person name="Lindquist E."/>
            <person name="Ling A."/>
            <person name="Lombard V."/>
            <person name="Lucas S."/>
            <person name="Lundell T."/>
            <person name="Martin R."/>
            <person name="McLaughlin D.J."/>
            <person name="Morgenstern I."/>
            <person name="Morin E."/>
            <person name="Murat C."/>
            <person name="Nagy L.G."/>
            <person name="Nolan M."/>
            <person name="Ohm R.A."/>
            <person name="Patyshakuliyeva A."/>
            <person name="Rokas A."/>
            <person name="Ruiz-Duenas F.J."/>
            <person name="Sabat G."/>
            <person name="Salamov A."/>
            <person name="Samejima M."/>
            <person name="Schmutz J."/>
            <person name="Slot J.C."/>
            <person name="St John F."/>
            <person name="Stenlid J."/>
            <person name="Sun H."/>
            <person name="Sun S."/>
            <person name="Syed K."/>
            <person name="Tsang A."/>
            <person name="Wiebenga A."/>
            <person name="Young D."/>
            <person name="Pisabarro A."/>
            <person name="Eastwood D.C."/>
            <person name="Martin F."/>
            <person name="Cullen D."/>
            <person name="Grigoriev I.V."/>
            <person name="Hibbett D.S."/>
        </authorList>
    </citation>
    <scope>NUCLEOTIDE SEQUENCE [LARGE SCALE GENOMIC DNA]</scope>
    <source>
        <strain evidence="2">RWD-64-598 SS2</strain>
    </source>
</reference>
<dbReference type="AlphaFoldDB" id="A0A5M3N4H0"/>
<dbReference type="EMBL" id="JH711573">
    <property type="protein sequence ID" value="EIW86293.1"/>
    <property type="molecule type" value="Genomic_DNA"/>
</dbReference>
<dbReference type="OrthoDB" id="2691742at2759"/>
<comment type="caution">
    <text evidence="1">The sequence shown here is derived from an EMBL/GenBank/DDBJ whole genome shotgun (WGS) entry which is preliminary data.</text>
</comment>
<keyword evidence="2" id="KW-1185">Reference proteome</keyword>
<name>A0A5M3N4H0_CONPW</name>
<gene>
    <name evidence="1" type="ORF">CONPUDRAFT_148389</name>
</gene>